<dbReference type="Gene3D" id="1.10.1060.10">
    <property type="entry name" value="Alpha-helical ferredoxin"/>
    <property type="match status" value="1"/>
</dbReference>
<dbReference type="InterPro" id="IPR036188">
    <property type="entry name" value="FAD/NAD-bd_sf"/>
</dbReference>
<feature type="domain" description="4Fe-4S ferredoxin-type" evidence="4">
    <location>
        <begin position="51"/>
        <end position="80"/>
    </location>
</feature>
<feature type="domain" description="4Fe-4S ferredoxin-type" evidence="4">
    <location>
        <begin position="565"/>
        <end position="595"/>
    </location>
</feature>
<evidence type="ECO:0000313" key="5">
    <source>
        <dbReference type="EMBL" id="TZE82320.1"/>
    </source>
</evidence>
<proteinExistence type="predicted"/>
<evidence type="ECO:0000313" key="6">
    <source>
        <dbReference type="Proteomes" id="UP000322976"/>
    </source>
</evidence>
<dbReference type="PROSITE" id="PS51379">
    <property type="entry name" value="4FE4S_FER_2"/>
    <property type="match status" value="2"/>
</dbReference>
<dbReference type="GO" id="GO:0046872">
    <property type="term" value="F:metal ion binding"/>
    <property type="evidence" value="ECO:0007669"/>
    <property type="project" value="UniProtKB-KW"/>
</dbReference>
<dbReference type="PANTHER" id="PTHR42783:SF3">
    <property type="entry name" value="GLUTAMATE SYNTHASE [NADPH] SMALL CHAIN-RELATED"/>
    <property type="match status" value="1"/>
</dbReference>
<name>A0A5D8QCE8_9THEO</name>
<protein>
    <submittedName>
        <fullName evidence="5">FAD-dependent oxidoreductase</fullName>
    </submittedName>
</protein>
<dbReference type="PANTHER" id="PTHR42783">
    <property type="entry name" value="GLUTAMATE SYNTHASE [NADPH] SMALL CHAIN"/>
    <property type="match status" value="1"/>
</dbReference>
<dbReference type="EMBL" id="VTPS01000007">
    <property type="protein sequence ID" value="TZE82320.1"/>
    <property type="molecule type" value="Genomic_DNA"/>
</dbReference>
<sequence length="602" mass="66021">MSTGGSGPIAEIGGISELEKTLKSGGKAKTKAPIKILGSTLKKEIALPDKVVAKIDSSKCINCGTCRENCPVDAIVENQRQICHVCPTCTEIPGISVRKMKSLPTETSCTTKCPLGISPQGYLALTKSGNYDAAYELVWSKNPLPAVCGRVCHHPCEEGCKRGILVDKPIKIREIKRYLSEKTDYKPPKYVRKYEEEIAVIGAGPAGLTAAHYLALAGYGVTVFEASDKPGGMLVRCIPEFRLPREVVLKDIAKLQGAGLDIRLNQKINKYSVEELKSEYDAIIVATGRPKSKELFIEGWRLAGIMTAINFMEQVNSRQRLRRHLGQLFKFDGGEAVIIGGGSVAIDVARTALRVGASKVTVVCLECGNEIPAHPWELEEAREEGIEIIEGYSPTRFTSDLYPTLTGVEFNKVLSLKKDEQGQFIVETDLNDKIWIKADWVVVAIGQGYDTLWDDIAEDGVFYAGDIHSNKCSVIDAMASGRKTALEVDARLRGRRLKDPVDDSASRLVCADVYEKLFPYNFRKIVRPTTPKLPLEERLNTFKEVEQTFNDQEAYTETDSCLGCGFEAVDPEKCIGCGICAKLCPKGDVITLVAKSEGVEKA</sequence>
<dbReference type="GO" id="GO:0016491">
    <property type="term" value="F:oxidoreductase activity"/>
    <property type="evidence" value="ECO:0007669"/>
    <property type="project" value="InterPro"/>
</dbReference>
<keyword evidence="2" id="KW-0408">Iron</keyword>
<dbReference type="PRINTS" id="PR00419">
    <property type="entry name" value="ADXRDTASE"/>
</dbReference>
<evidence type="ECO:0000259" key="4">
    <source>
        <dbReference type="PROSITE" id="PS51379"/>
    </source>
</evidence>
<keyword evidence="6" id="KW-1185">Reference proteome</keyword>
<dbReference type="Gene3D" id="3.50.50.60">
    <property type="entry name" value="FAD/NAD(P)-binding domain"/>
    <property type="match status" value="2"/>
</dbReference>
<comment type="caution">
    <text evidence="5">The sequence shown here is derived from an EMBL/GenBank/DDBJ whole genome shotgun (WGS) entry which is preliminary data.</text>
</comment>
<dbReference type="SUPFAM" id="SSF46548">
    <property type="entry name" value="alpha-helical ferredoxin"/>
    <property type="match status" value="2"/>
</dbReference>
<dbReference type="Pfam" id="PF00037">
    <property type="entry name" value="Fer4"/>
    <property type="match status" value="2"/>
</dbReference>
<evidence type="ECO:0000256" key="2">
    <source>
        <dbReference type="ARBA" id="ARBA00023004"/>
    </source>
</evidence>
<dbReference type="RefSeq" id="WP_149545082.1">
    <property type="nucleotide sequence ID" value="NZ_VTPS01000007.1"/>
</dbReference>
<dbReference type="InterPro" id="IPR017896">
    <property type="entry name" value="4Fe4S_Fe-S-bd"/>
</dbReference>
<evidence type="ECO:0000256" key="1">
    <source>
        <dbReference type="ARBA" id="ARBA00022723"/>
    </source>
</evidence>
<organism evidence="5 6">
    <name type="scientific">Calorimonas adulescens</name>
    <dbReference type="NCBI Taxonomy" id="2606906"/>
    <lineage>
        <taxon>Bacteria</taxon>
        <taxon>Bacillati</taxon>
        <taxon>Bacillota</taxon>
        <taxon>Clostridia</taxon>
        <taxon>Thermoanaerobacterales</taxon>
        <taxon>Thermoanaerobacteraceae</taxon>
        <taxon>Calorimonas</taxon>
    </lineage>
</organism>
<dbReference type="GO" id="GO:0051536">
    <property type="term" value="F:iron-sulfur cluster binding"/>
    <property type="evidence" value="ECO:0007669"/>
    <property type="project" value="UniProtKB-KW"/>
</dbReference>
<dbReference type="SUPFAM" id="SSF51971">
    <property type="entry name" value="Nucleotide-binding domain"/>
    <property type="match status" value="1"/>
</dbReference>
<dbReference type="InterPro" id="IPR028261">
    <property type="entry name" value="DPD_II"/>
</dbReference>
<dbReference type="InterPro" id="IPR009051">
    <property type="entry name" value="Helical_ferredxn"/>
</dbReference>
<keyword evidence="3" id="KW-0411">Iron-sulfur</keyword>
<dbReference type="Pfam" id="PF07992">
    <property type="entry name" value="Pyr_redox_2"/>
    <property type="match status" value="1"/>
</dbReference>
<dbReference type="SUPFAM" id="SSF54862">
    <property type="entry name" value="4Fe-4S ferredoxins"/>
    <property type="match status" value="1"/>
</dbReference>
<reference evidence="5 6" key="1">
    <citation type="submission" date="2019-08" db="EMBL/GenBank/DDBJ databases">
        <title>Calorimonas adulescens gen. nov., sp. nov., an anaerobic thermophilic bacterium from Sakhalin hot spring.</title>
        <authorList>
            <person name="Khomyakova M.A."/>
            <person name="Merkel A.Y."/>
            <person name="Novikov A."/>
            <person name="Bonch-Osmolovskaya E.A."/>
            <person name="Slobodkin A.I."/>
        </authorList>
    </citation>
    <scope>NUCLEOTIDE SEQUENCE [LARGE SCALE GENOMIC DNA]</scope>
    <source>
        <strain evidence="5 6">A05MB</strain>
    </source>
</reference>
<dbReference type="PROSITE" id="PS00198">
    <property type="entry name" value="4FE4S_FER_1"/>
    <property type="match status" value="2"/>
</dbReference>
<evidence type="ECO:0000256" key="3">
    <source>
        <dbReference type="ARBA" id="ARBA00023014"/>
    </source>
</evidence>
<dbReference type="Proteomes" id="UP000322976">
    <property type="component" value="Unassembled WGS sequence"/>
</dbReference>
<keyword evidence="1" id="KW-0479">Metal-binding</keyword>
<gene>
    <name evidence="5" type="ORF">FWJ32_06110</name>
</gene>
<dbReference type="InterPro" id="IPR017900">
    <property type="entry name" value="4Fe4S_Fe_S_CS"/>
</dbReference>
<accession>A0A5D8QCE8</accession>
<dbReference type="InterPro" id="IPR023753">
    <property type="entry name" value="FAD/NAD-binding_dom"/>
</dbReference>
<dbReference type="AlphaFoldDB" id="A0A5D8QCE8"/>
<dbReference type="Pfam" id="PF14691">
    <property type="entry name" value="Fer4_20"/>
    <property type="match status" value="1"/>
</dbReference>
<dbReference type="Gene3D" id="3.30.70.20">
    <property type="match status" value="2"/>
</dbReference>